<evidence type="ECO:0000313" key="1">
    <source>
        <dbReference type="EMBL" id="CAI6353046.1"/>
    </source>
</evidence>
<proteinExistence type="predicted"/>
<sequence>MATQRCPRSLMVDLALHFKCWHKTFFNNLFSTKRSHLKTTIIFPSTINEVIMIRMVSSSGPSSKLRNGSGGGCKVSSCVLPTLQHIPFHLRALKKLHFWFIVPMLFL</sequence>
<name>A0AAV0WB26_9HEMI</name>
<protein>
    <submittedName>
        <fullName evidence="1">Uncharacterized protein</fullName>
    </submittedName>
</protein>
<keyword evidence="2" id="KW-1185">Reference proteome</keyword>
<dbReference type="Proteomes" id="UP001160148">
    <property type="component" value="Unassembled WGS sequence"/>
</dbReference>
<organism evidence="1 2">
    <name type="scientific">Macrosiphum euphorbiae</name>
    <name type="common">potato aphid</name>
    <dbReference type="NCBI Taxonomy" id="13131"/>
    <lineage>
        <taxon>Eukaryota</taxon>
        <taxon>Metazoa</taxon>
        <taxon>Ecdysozoa</taxon>
        <taxon>Arthropoda</taxon>
        <taxon>Hexapoda</taxon>
        <taxon>Insecta</taxon>
        <taxon>Pterygota</taxon>
        <taxon>Neoptera</taxon>
        <taxon>Paraneoptera</taxon>
        <taxon>Hemiptera</taxon>
        <taxon>Sternorrhyncha</taxon>
        <taxon>Aphidomorpha</taxon>
        <taxon>Aphidoidea</taxon>
        <taxon>Aphididae</taxon>
        <taxon>Macrosiphini</taxon>
        <taxon>Macrosiphum</taxon>
    </lineage>
</organism>
<evidence type="ECO:0000313" key="2">
    <source>
        <dbReference type="Proteomes" id="UP001160148"/>
    </source>
</evidence>
<dbReference type="AlphaFoldDB" id="A0AAV0WB26"/>
<dbReference type="EMBL" id="CARXXK010000002">
    <property type="protein sequence ID" value="CAI6353046.1"/>
    <property type="molecule type" value="Genomic_DNA"/>
</dbReference>
<accession>A0AAV0WB26</accession>
<gene>
    <name evidence="1" type="ORF">MEUPH1_LOCUS9216</name>
</gene>
<reference evidence="1 2" key="1">
    <citation type="submission" date="2023-01" db="EMBL/GenBank/DDBJ databases">
        <authorList>
            <person name="Whitehead M."/>
        </authorList>
    </citation>
    <scope>NUCLEOTIDE SEQUENCE [LARGE SCALE GENOMIC DNA]</scope>
</reference>
<comment type="caution">
    <text evidence="1">The sequence shown here is derived from an EMBL/GenBank/DDBJ whole genome shotgun (WGS) entry which is preliminary data.</text>
</comment>